<sequence length="153" mass="16702">MSFEPLLSAEPRPQDRSEHVKGLCLGDGRRRRGRRGVREERVYMFLTATCLLWLVLDCARASALAAWLAAALAALAQGGRPARGPEARGPEKSPSGLAEAERSRRVGEGGEVVRHVPYNSSVSNQTLLDRQLPPLLASCGLGLRALWHSWPEP</sequence>
<gene>
    <name evidence="2" type="ORF">THAOC_13465</name>
</gene>
<evidence type="ECO:0000256" key="1">
    <source>
        <dbReference type="SAM" id="MobiDB-lite"/>
    </source>
</evidence>
<dbReference type="Proteomes" id="UP000266841">
    <property type="component" value="Unassembled WGS sequence"/>
</dbReference>
<evidence type="ECO:0000313" key="2">
    <source>
        <dbReference type="EMBL" id="EJK65651.1"/>
    </source>
</evidence>
<organism evidence="2 3">
    <name type="scientific">Thalassiosira oceanica</name>
    <name type="common">Marine diatom</name>
    <dbReference type="NCBI Taxonomy" id="159749"/>
    <lineage>
        <taxon>Eukaryota</taxon>
        <taxon>Sar</taxon>
        <taxon>Stramenopiles</taxon>
        <taxon>Ochrophyta</taxon>
        <taxon>Bacillariophyta</taxon>
        <taxon>Coscinodiscophyceae</taxon>
        <taxon>Thalassiosirophycidae</taxon>
        <taxon>Thalassiosirales</taxon>
        <taxon>Thalassiosiraceae</taxon>
        <taxon>Thalassiosira</taxon>
    </lineage>
</organism>
<feature type="region of interest" description="Disordered" evidence="1">
    <location>
        <begin position="79"/>
        <end position="109"/>
    </location>
</feature>
<proteinExistence type="predicted"/>
<reference evidence="2 3" key="1">
    <citation type="journal article" date="2012" name="Genome Biol.">
        <title>Genome and low-iron response of an oceanic diatom adapted to chronic iron limitation.</title>
        <authorList>
            <person name="Lommer M."/>
            <person name="Specht M."/>
            <person name="Roy A.S."/>
            <person name="Kraemer L."/>
            <person name="Andreson R."/>
            <person name="Gutowska M.A."/>
            <person name="Wolf J."/>
            <person name="Bergner S.V."/>
            <person name="Schilhabel M.B."/>
            <person name="Klostermeier U.C."/>
            <person name="Beiko R.G."/>
            <person name="Rosenstiel P."/>
            <person name="Hippler M."/>
            <person name="Laroche J."/>
        </authorList>
    </citation>
    <scope>NUCLEOTIDE SEQUENCE [LARGE SCALE GENOMIC DNA]</scope>
    <source>
        <strain evidence="2 3">CCMP1005</strain>
    </source>
</reference>
<protein>
    <submittedName>
        <fullName evidence="2">Uncharacterized protein</fullName>
    </submittedName>
</protein>
<feature type="compositionally biased region" description="Basic and acidic residues" evidence="1">
    <location>
        <begin position="12"/>
        <end position="21"/>
    </location>
</feature>
<feature type="region of interest" description="Disordered" evidence="1">
    <location>
        <begin position="1"/>
        <end position="21"/>
    </location>
</feature>
<dbReference type="AlphaFoldDB" id="K0SXE7"/>
<comment type="caution">
    <text evidence="2">The sequence shown here is derived from an EMBL/GenBank/DDBJ whole genome shotgun (WGS) entry which is preliminary data.</text>
</comment>
<dbReference type="eggNOG" id="ENOG502SXSR">
    <property type="taxonomic scope" value="Eukaryota"/>
</dbReference>
<keyword evidence="3" id="KW-1185">Reference proteome</keyword>
<accession>K0SXE7</accession>
<name>K0SXE7_THAOC</name>
<feature type="compositionally biased region" description="Basic and acidic residues" evidence="1">
    <location>
        <begin position="99"/>
        <end position="109"/>
    </location>
</feature>
<evidence type="ECO:0000313" key="3">
    <source>
        <dbReference type="Proteomes" id="UP000266841"/>
    </source>
</evidence>
<dbReference type="EMBL" id="AGNL01015602">
    <property type="protein sequence ID" value="EJK65651.1"/>
    <property type="molecule type" value="Genomic_DNA"/>
</dbReference>